<dbReference type="EMBL" id="JGDJ01000062">
    <property type="protein sequence ID" value="EXZ31212.1"/>
    <property type="molecule type" value="Genomic_DNA"/>
</dbReference>
<dbReference type="Proteomes" id="UP000022082">
    <property type="component" value="Unassembled WGS sequence"/>
</dbReference>
<proteinExistence type="predicted"/>
<dbReference type="AlphaFoldDB" id="A0A015YH53"/>
<dbReference type="GeneID" id="69483975"/>
<comment type="caution">
    <text evidence="1">The sequence shown here is derived from an EMBL/GenBank/DDBJ whole genome shotgun (WGS) entry which is preliminary data.</text>
</comment>
<evidence type="ECO:0000313" key="2">
    <source>
        <dbReference type="Proteomes" id="UP000022082"/>
    </source>
</evidence>
<name>A0A015YH53_BACFG</name>
<protein>
    <submittedName>
        <fullName evidence="1">Uncharacterized protein</fullName>
    </submittedName>
</protein>
<organism evidence="1 2">
    <name type="scientific">Bacteroides fragilis str. S36L11</name>
    <dbReference type="NCBI Taxonomy" id="1339327"/>
    <lineage>
        <taxon>Bacteria</taxon>
        <taxon>Pseudomonadati</taxon>
        <taxon>Bacteroidota</taxon>
        <taxon>Bacteroidia</taxon>
        <taxon>Bacteroidales</taxon>
        <taxon>Bacteroidaceae</taxon>
        <taxon>Bacteroides</taxon>
    </lineage>
</organism>
<sequence>MWSQIAHQVGRKDFEEFGRRIGLGNKLIKRELDEFVKEKPLVQVLIDRSFLSEELKK</sequence>
<dbReference type="PATRIC" id="fig|1339327.3.peg.301"/>
<accession>A0A015YH53</accession>
<reference evidence="1 2" key="1">
    <citation type="submission" date="2014-02" db="EMBL/GenBank/DDBJ databases">
        <authorList>
            <person name="Sears C."/>
            <person name="Carroll K."/>
            <person name="Sack B.R."/>
            <person name="Qadri F."/>
            <person name="Myers L.L."/>
            <person name="Chung G.-T."/>
            <person name="Escheverria P."/>
            <person name="Fraser C.M."/>
            <person name="Sadzewicz L."/>
            <person name="Shefchek K.A."/>
            <person name="Tallon L."/>
            <person name="Das S.P."/>
            <person name="Daugherty S."/>
            <person name="Mongodin E.F."/>
        </authorList>
    </citation>
    <scope>NUCLEOTIDE SEQUENCE [LARGE SCALE GENOMIC DNA]</scope>
    <source>
        <strain evidence="1 2">S36L11</strain>
    </source>
</reference>
<evidence type="ECO:0000313" key="1">
    <source>
        <dbReference type="EMBL" id="EXZ31212.1"/>
    </source>
</evidence>
<dbReference type="RefSeq" id="WP_224201638.1">
    <property type="nucleotide sequence ID" value="NZ_JGDJ01000062.1"/>
</dbReference>
<gene>
    <name evidence="1" type="ORF">M136_5041</name>
</gene>